<dbReference type="AlphaFoldDB" id="A0A1M6CRV4"/>
<reference evidence="2 3" key="1">
    <citation type="submission" date="2016-11" db="EMBL/GenBank/DDBJ databases">
        <authorList>
            <person name="Jaros S."/>
            <person name="Januszkiewicz K."/>
            <person name="Wedrychowicz H."/>
        </authorList>
    </citation>
    <scope>NUCLEOTIDE SEQUENCE [LARGE SCALE GENOMIC DNA]</scope>
    <source>
        <strain evidence="2 3">DSM 100565</strain>
    </source>
</reference>
<dbReference type="EMBL" id="FQYO01000002">
    <property type="protein sequence ID" value="SHI63716.1"/>
    <property type="molecule type" value="Genomic_DNA"/>
</dbReference>
<keyword evidence="3" id="KW-1185">Reference proteome</keyword>
<dbReference type="InterPro" id="IPR029021">
    <property type="entry name" value="Prot-tyrosine_phosphatase-like"/>
</dbReference>
<dbReference type="RefSeq" id="WP_073327145.1">
    <property type="nucleotide sequence ID" value="NZ_FQYO01000002.1"/>
</dbReference>
<dbReference type="SUPFAM" id="SSF52799">
    <property type="entry name" value="(Phosphotyrosine protein) phosphatases II"/>
    <property type="match status" value="1"/>
</dbReference>
<sequence>MSLPPIPPSLSDRLAYEFRDYGVLRHLWHNLGPVAPGVWRSNQPTAGRLRRLKARLGLRSVVNLRGARQSDPYYRLLSHACAVNGLPLIDVRLHARKAARAEEYLAVIAAFRAAERPFLMHCKSGADRAGMAATLYRLAIEGAPLEEARRELGWRYLHLRGSATGILDHTLDLYAARLARGPIGIEDWLRTEYDPAEATRGFAERRGR</sequence>
<proteinExistence type="predicted"/>
<evidence type="ECO:0000259" key="1">
    <source>
        <dbReference type="Pfam" id="PF22741"/>
    </source>
</evidence>
<accession>A0A1M6CRV4</accession>
<dbReference type="InterPro" id="IPR055214">
    <property type="entry name" value="PTP-NADK"/>
</dbReference>
<protein>
    <submittedName>
        <fullName evidence="2">Tyrosine phosphatase family protein</fullName>
    </submittedName>
</protein>
<dbReference type="OrthoDB" id="9814896at2"/>
<feature type="domain" description="DSP-PTPase phosphatase fused to NAD+ Kinase" evidence="1">
    <location>
        <begin position="38"/>
        <end position="140"/>
    </location>
</feature>
<dbReference type="Pfam" id="PF22741">
    <property type="entry name" value="PTP-NADK"/>
    <property type="match status" value="1"/>
</dbReference>
<dbReference type="Gene3D" id="3.90.190.10">
    <property type="entry name" value="Protein tyrosine phosphatase superfamily"/>
    <property type="match status" value="1"/>
</dbReference>
<dbReference type="STRING" id="1447782.SAMN05444417_1333"/>
<name>A0A1M6CRV4_9RHOB</name>
<dbReference type="Proteomes" id="UP000184292">
    <property type="component" value="Unassembled WGS sequence"/>
</dbReference>
<evidence type="ECO:0000313" key="3">
    <source>
        <dbReference type="Proteomes" id="UP000184292"/>
    </source>
</evidence>
<gene>
    <name evidence="2" type="ORF">SAMN05444417_1333</name>
</gene>
<organism evidence="2 3">
    <name type="scientific">Wenxinia saemankumensis</name>
    <dbReference type="NCBI Taxonomy" id="1447782"/>
    <lineage>
        <taxon>Bacteria</taxon>
        <taxon>Pseudomonadati</taxon>
        <taxon>Pseudomonadota</taxon>
        <taxon>Alphaproteobacteria</taxon>
        <taxon>Rhodobacterales</taxon>
        <taxon>Roseobacteraceae</taxon>
        <taxon>Wenxinia</taxon>
    </lineage>
</organism>
<evidence type="ECO:0000313" key="2">
    <source>
        <dbReference type="EMBL" id="SHI63716.1"/>
    </source>
</evidence>